<dbReference type="Proteomes" id="UP001596105">
    <property type="component" value="Unassembled WGS sequence"/>
</dbReference>
<accession>A0ABW0M475</accession>
<dbReference type="InterPro" id="IPR051599">
    <property type="entry name" value="Cell_Envelope_Assoc"/>
</dbReference>
<reference evidence="3" key="1">
    <citation type="journal article" date="2019" name="Int. J. Syst. Evol. Microbiol.">
        <title>The Global Catalogue of Microorganisms (GCM) 10K type strain sequencing project: providing services to taxonomists for standard genome sequencing and annotation.</title>
        <authorList>
            <consortium name="The Broad Institute Genomics Platform"/>
            <consortium name="The Broad Institute Genome Sequencing Center for Infectious Disease"/>
            <person name="Wu L."/>
            <person name="Ma J."/>
        </authorList>
    </citation>
    <scope>NUCLEOTIDE SEQUENCE [LARGE SCALE GENOMIC DNA]</scope>
    <source>
        <strain evidence="3">CCUG 57113</strain>
    </source>
</reference>
<keyword evidence="3" id="KW-1185">Reference proteome</keyword>
<dbReference type="InterPro" id="IPR014729">
    <property type="entry name" value="Rossmann-like_a/b/a_fold"/>
</dbReference>
<evidence type="ECO:0000313" key="2">
    <source>
        <dbReference type="EMBL" id="MFC5471882.1"/>
    </source>
</evidence>
<comment type="caution">
    <text evidence="2">The sequence shown here is derived from an EMBL/GenBank/DDBJ whole genome shotgun (WGS) entry which is preliminary data.</text>
</comment>
<evidence type="ECO:0000313" key="3">
    <source>
        <dbReference type="Proteomes" id="UP001596105"/>
    </source>
</evidence>
<gene>
    <name evidence="2" type="ORF">ACFPPD_24705</name>
</gene>
<organism evidence="2 3">
    <name type="scientific">Cohnella suwonensis</name>
    <dbReference type="NCBI Taxonomy" id="696072"/>
    <lineage>
        <taxon>Bacteria</taxon>
        <taxon>Bacillati</taxon>
        <taxon>Bacillota</taxon>
        <taxon>Bacilli</taxon>
        <taxon>Bacillales</taxon>
        <taxon>Paenibacillaceae</taxon>
        <taxon>Cohnella</taxon>
    </lineage>
</organism>
<dbReference type="InterPro" id="IPR003848">
    <property type="entry name" value="DUF218"/>
</dbReference>
<proteinExistence type="predicted"/>
<feature type="domain" description="DUF218" evidence="1">
    <location>
        <begin position="22"/>
        <end position="136"/>
    </location>
</feature>
<evidence type="ECO:0000259" key="1">
    <source>
        <dbReference type="Pfam" id="PF02698"/>
    </source>
</evidence>
<dbReference type="RefSeq" id="WP_209751946.1">
    <property type="nucleotide sequence ID" value="NZ_JBHSMH010000112.1"/>
</dbReference>
<name>A0ABW0M475_9BACL</name>
<protein>
    <submittedName>
        <fullName evidence="2">YdcF family protein</fullName>
    </submittedName>
</protein>
<dbReference type="Gene3D" id="3.40.50.620">
    <property type="entry name" value="HUPs"/>
    <property type="match status" value="1"/>
</dbReference>
<dbReference type="PANTHER" id="PTHR30336">
    <property type="entry name" value="INNER MEMBRANE PROTEIN, PROBABLE PERMEASE"/>
    <property type="match status" value="1"/>
</dbReference>
<sequence length="184" mass="21208">MAYPFDCISDFMFFETALEQADVILVPGGSQPQLMERAAELYRRGFAPYILPSGGSTLKVTTTEWEYLRDIGIQLGVPSEAILKEDTATDTFQNAWKSWDVLQQNRLNPQKVILVCKSYHARRALLTYQVYFPKDTMFFVSPVTDNTGITKENWFLDAQKISYVMKELTKIGQYFVTHIPNWIK</sequence>
<dbReference type="PANTHER" id="PTHR30336:SF20">
    <property type="entry name" value="DUF218 DOMAIN-CONTAINING PROTEIN"/>
    <property type="match status" value="1"/>
</dbReference>
<dbReference type="Pfam" id="PF02698">
    <property type="entry name" value="DUF218"/>
    <property type="match status" value="1"/>
</dbReference>
<dbReference type="EMBL" id="JBHSMH010000112">
    <property type="protein sequence ID" value="MFC5471882.1"/>
    <property type="molecule type" value="Genomic_DNA"/>
</dbReference>
<dbReference type="CDD" id="cd06259">
    <property type="entry name" value="YdcF-like"/>
    <property type="match status" value="1"/>
</dbReference>